<evidence type="ECO:0000313" key="1">
    <source>
        <dbReference type="EMBL" id="SSZ30599.1"/>
    </source>
</evidence>
<dbReference type="EC" id="6.2.1.26" evidence="1"/>
<dbReference type="AlphaFoldDB" id="A0A336N8B1"/>
<name>A0A336N8B1_AGGAP</name>
<organism evidence="1 2">
    <name type="scientific">Aggregatibacter aphrophilus</name>
    <name type="common">Haemophilus aphrophilus</name>
    <dbReference type="NCBI Taxonomy" id="732"/>
    <lineage>
        <taxon>Bacteria</taxon>
        <taxon>Pseudomonadati</taxon>
        <taxon>Pseudomonadota</taxon>
        <taxon>Gammaproteobacteria</taxon>
        <taxon>Pasteurellales</taxon>
        <taxon>Pasteurellaceae</taxon>
        <taxon>Aggregatibacter</taxon>
    </lineage>
</organism>
<dbReference type="SUPFAM" id="SSF56801">
    <property type="entry name" value="Acetyl-CoA synthetase-like"/>
    <property type="match status" value="1"/>
</dbReference>
<proteinExistence type="predicted"/>
<dbReference type="GO" id="GO:0008756">
    <property type="term" value="F:o-succinylbenzoate-CoA ligase activity"/>
    <property type="evidence" value="ECO:0007669"/>
    <property type="project" value="UniProtKB-EC"/>
</dbReference>
<evidence type="ECO:0000313" key="2">
    <source>
        <dbReference type="Proteomes" id="UP000253728"/>
    </source>
</evidence>
<keyword evidence="1" id="KW-0436">Ligase</keyword>
<protein>
    <submittedName>
        <fullName evidence="1">2-succinylbenzoate--CoA ligase</fullName>
        <ecNumber evidence="1">6.2.1.26</ecNumber>
    </submittedName>
</protein>
<reference evidence="1 2" key="1">
    <citation type="submission" date="2018-06" db="EMBL/GenBank/DDBJ databases">
        <authorList>
            <consortium name="Pathogen Informatics"/>
            <person name="Doyle S."/>
        </authorList>
    </citation>
    <scope>NUCLEOTIDE SEQUENCE [LARGE SCALE GENOMIC DNA]</scope>
    <source>
        <strain evidence="1 2">NCTC5908</strain>
    </source>
</reference>
<dbReference type="Gene3D" id="2.30.38.10">
    <property type="entry name" value="Luciferase, Domain 3"/>
    <property type="match status" value="1"/>
</dbReference>
<accession>A0A336N8B1</accession>
<sequence>MVNDEIWLRGAGVALGYWQQGRVVSLLNEQGWFATKDKGAWVDDELVI</sequence>
<dbReference type="EMBL" id="UFSP01000004">
    <property type="protein sequence ID" value="SSZ30599.1"/>
    <property type="molecule type" value="Genomic_DNA"/>
</dbReference>
<gene>
    <name evidence="1" type="primary">menE_2</name>
    <name evidence="1" type="ORF">NCTC5908_02429</name>
</gene>
<dbReference type="Proteomes" id="UP000253728">
    <property type="component" value="Unassembled WGS sequence"/>
</dbReference>